<evidence type="ECO:0000256" key="1">
    <source>
        <dbReference type="ARBA" id="ARBA00004752"/>
    </source>
</evidence>
<dbReference type="Pfam" id="PF17964">
    <property type="entry name" value="Big_10"/>
    <property type="match status" value="1"/>
</dbReference>
<keyword evidence="6 13" id="KW-0573">Peptidoglycan synthesis</keyword>
<dbReference type="GO" id="GO:0071555">
    <property type="term" value="P:cell wall organization"/>
    <property type="evidence" value="ECO:0007669"/>
    <property type="project" value="UniProtKB-UniRule"/>
</dbReference>
<dbReference type="Pfam" id="PF03734">
    <property type="entry name" value="YkuD"/>
    <property type="match status" value="1"/>
</dbReference>
<gene>
    <name evidence="16" type="ORF">QPX54_06585</name>
</gene>
<reference evidence="16" key="1">
    <citation type="submission" date="2023-05" db="EMBL/GenBank/DDBJ databases">
        <title>Metabolic capabilities are highly conserved among human nasal-associated Corynebacterium species in pangenomic analyses.</title>
        <authorList>
            <person name="Tran T.H."/>
            <person name="Roberts A.Q."/>
            <person name="Escapa I.F."/>
            <person name="Gao W."/>
            <person name="Conlan S."/>
            <person name="Kong H."/>
            <person name="Segre J.A."/>
            <person name="Kelly M.S."/>
            <person name="Lemon K.P."/>
        </authorList>
    </citation>
    <scope>NUCLEOTIDE SEQUENCE</scope>
    <source>
        <strain evidence="16">KPL2654</strain>
    </source>
</reference>
<dbReference type="FunFam" id="2.40.440.10:FF:000005">
    <property type="entry name" value="L,D-transpeptidase 2"/>
    <property type="match status" value="1"/>
</dbReference>
<evidence type="ECO:0000259" key="15">
    <source>
        <dbReference type="PROSITE" id="PS52029"/>
    </source>
</evidence>
<dbReference type="CDD" id="cd16913">
    <property type="entry name" value="YkuD_like"/>
    <property type="match status" value="1"/>
</dbReference>
<evidence type="ECO:0000256" key="7">
    <source>
        <dbReference type="ARBA" id="ARBA00023136"/>
    </source>
</evidence>
<dbReference type="SUPFAM" id="SSF141523">
    <property type="entry name" value="L,D-transpeptidase catalytic domain-like"/>
    <property type="match status" value="1"/>
</dbReference>
<dbReference type="GO" id="GO:0016746">
    <property type="term" value="F:acyltransferase activity"/>
    <property type="evidence" value="ECO:0007669"/>
    <property type="project" value="UniProtKB-KW"/>
</dbReference>
<dbReference type="GO" id="GO:0071972">
    <property type="term" value="F:peptidoglycan L,D-transpeptidase activity"/>
    <property type="evidence" value="ECO:0007669"/>
    <property type="project" value="TreeGrafter"/>
</dbReference>
<protein>
    <submittedName>
        <fullName evidence="16">Ig-like domain-containing protein</fullName>
    </submittedName>
</protein>
<dbReference type="InterPro" id="IPR005490">
    <property type="entry name" value="LD_TPept_cat_dom"/>
</dbReference>
<keyword evidence="2" id="KW-1003">Cell membrane</keyword>
<dbReference type="InterPro" id="IPR050979">
    <property type="entry name" value="LD-transpeptidase"/>
</dbReference>
<keyword evidence="8" id="KW-0564">Palmitate</keyword>
<dbReference type="InterPro" id="IPR038063">
    <property type="entry name" value="Transpep_catalytic_dom"/>
</dbReference>
<feature type="active site" description="Nucleophile" evidence="13">
    <location>
        <position position="324"/>
    </location>
</feature>
<dbReference type="PANTHER" id="PTHR30582:SF2">
    <property type="entry name" value="L,D-TRANSPEPTIDASE YCIB-RELATED"/>
    <property type="match status" value="1"/>
</dbReference>
<organism evidence="16 17">
    <name type="scientific">Corynebacterium propinquum</name>
    <dbReference type="NCBI Taxonomy" id="43769"/>
    <lineage>
        <taxon>Bacteria</taxon>
        <taxon>Bacillati</taxon>
        <taxon>Actinomycetota</taxon>
        <taxon>Actinomycetes</taxon>
        <taxon>Mycobacteriales</taxon>
        <taxon>Corynebacteriaceae</taxon>
        <taxon>Corynebacterium</taxon>
    </lineage>
</organism>
<dbReference type="AlphaFoldDB" id="A0AAP4BVM5"/>
<comment type="caution">
    <text evidence="16">The sequence shown here is derived from an EMBL/GenBank/DDBJ whole genome shotgun (WGS) entry which is preliminary data.</text>
</comment>
<keyword evidence="4" id="KW-0732">Signal</keyword>
<dbReference type="GO" id="GO:0008360">
    <property type="term" value="P:regulation of cell shape"/>
    <property type="evidence" value="ECO:0007669"/>
    <property type="project" value="UniProtKB-UniRule"/>
</dbReference>
<dbReference type="PROSITE" id="PS52029">
    <property type="entry name" value="LD_TPASE"/>
    <property type="match status" value="1"/>
</dbReference>
<evidence type="ECO:0000256" key="8">
    <source>
        <dbReference type="ARBA" id="ARBA00023139"/>
    </source>
</evidence>
<proteinExistence type="predicted"/>
<evidence type="ECO:0000256" key="14">
    <source>
        <dbReference type="SAM" id="MobiDB-lite"/>
    </source>
</evidence>
<keyword evidence="10" id="KW-0012">Acyltransferase</keyword>
<keyword evidence="3" id="KW-0808">Transferase</keyword>
<evidence type="ECO:0000256" key="5">
    <source>
        <dbReference type="ARBA" id="ARBA00022960"/>
    </source>
</evidence>
<dbReference type="EMBL" id="JASNVP010000005">
    <property type="protein sequence ID" value="MDK4326179.1"/>
    <property type="molecule type" value="Genomic_DNA"/>
</dbReference>
<accession>A0AAP4BVM5</accession>
<feature type="region of interest" description="Disordered" evidence="14">
    <location>
        <begin position="23"/>
        <end position="46"/>
    </location>
</feature>
<dbReference type="Gene3D" id="2.40.440.10">
    <property type="entry name" value="L,D-transpeptidase catalytic domain-like"/>
    <property type="match status" value="1"/>
</dbReference>
<dbReference type="Gene3D" id="2.60.40.3780">
    <property type="match status" value="1"/>
</dbReference>
<keyword evidence="5 13" id="KW-0133">Cell shape</keyword>
<evidence type="ECO:0000256" key="6">
    <source>
        <dbReference type="ARBA" id="ARBA00022984"/>
    </source>
</evidence>
<keyword evidence="11 13" id="KW-0961">Cell wall biogenesis/degradation</keyword>
<evidence type="ECO:0000256" key="13">
    <source>
        <dbReference type="PROSITE-ProRule" id="PRU01373"/>
    </source>
</evidence>
<evidence type="ECO:0000256" key="4">
    <source>
        <dbReference type="ARBA" id="ARBA00022729"/>
    </source>
</evidence>
<name>A0AAP4BVM5_9CORY</name>
<evidence type="ECO:0000256" key="3">
    <source>
        <dbReference type="ARBA" id="ARBA00022679"/>
    </source>
</evidence>
<evidence type="ECO:0000256" key="10">
    <source>
        <dbReference type="ARBA" id="ARBA00023315"/>
    </source>
</evidence>
<feature type="compositionally biased region" description="Polar residues" evidence="14">
    <location>
        <begin position="23"/>
        <end position="39"/>
    </location>
</feature>
<evidence type="ECO:0000256" key="2">
    <source>
        <dbReference type="ARBA" id="ARBA00022475"/>
    </source>
</evidence>
<evidence type="ECO:0000313" key="17">
    <source>
        <dbReference type="Proteomes" id="UP001226160"/>
    </source>
</evidence>
<dbReference type="GO" id="GO:0018104">
    <property type="term" value="P:peptidoglycan-protein cross-linking"/>
    <property type="evidence" value="ECO:0007669"/>
    <property type="project" value="TreeGrafter"/>
</dbReference>
<evidence type="ECO:0000256" key="12">
    <source>
        <dbReference type="ARBA" id="ARBA00060592"/>
    </source>
</evidence>
<dbReference type="Proteomes" id="UP001226160">
    <property type="component" value="Unassembled WGS sequence"/>
</dbReference>
<evidence type="ECO:0000256" key="11">
    <source>
        <dbReference type="ARBA" id="ARBA00023316"/>
    </source>
</evidence>
<dbReference type="CDD" id="cd13432">
    <property type="entry name" value="LDT_IgD_like_2"/>
    <property type="match status" value="1"/>
</dbReference>
<comment type="pathway">
    <text evidence="12">Glycan biosynthesis.</text>
</comment>
<evidence type="ECO:0000256" key="9">
    <source>
        <dbReference type="ARBA" id="ARBA00023288"/>
    </source>
</evidence>
<evidence type="ECO:0000313" key="16">
    <source>
        <dbReference type="EMBL" id="MDK4326179.1"/>
    </source>
</evidence>
<feature type="domain" description="L,D-TPase catalytic" evidence="15">
    <location>
        <begin position="225"/>
        <end position="348"/>
    </location>
</feature>
<dbReference type="PANTHER" id="PTHR30582">
    <property type="entry name" value="L,D-TRANSPEPTIDASE"/>
    <property type="match status" value="1"/>
</dbReference>
<feature type="active site" description="Proton donor/acceptor" evidence="13">
    <location>
        <position position="306"/>
    </location>
</feature>
<dbReference type="GeneID" id="64188835"/>
<dbReference type="InterPro" id="IPR041280">
    <property type="entry name" value="Big_10"/>
</dbReference>
<dbReference type="RefSeq" id="WP_018120900.1">
    <property type="nucleotide sequence ID" value="NZ_CABIYR010000001.1"/>
</dbReference>
<dbReference type="Gene3D" id="2.60.40.3710">
    <property type="match status" value="1"/>
</dbReference>
<dbReference type="GO" id="GO:0005576">
    <property type="term" value="C:extracellular region"/>
    <property type="evidence" value="ECO:0007669"/>
    <property type="project" value="TreeGrafter"/>
</dbReference>
<comment type="pathway">
    <text evidence="1 13">Cell wall biogenesis; peptidoglycan biosynthesis.</text>
</comment>
<sequence>MSTLAIGGLVLGLAACADTSSDTQHSSAAESQSLETPPSISVKDGATEVNPTVPVEVTGENELKSVTMVNEVGYEVESVLSDDRKTWKTDEVLGYNRSYTIEATDVEGNTTSASFTTPQPTSQSAVSMVPLPDSTVGIGQTINFRFAGTVYDRQAVQDAITIETSNDTVGAFYWISNSELRWRPKEYWEPGTKVSVDADIYGVDMGNGMWGSKDNSASFTIGDDVRAVVDDATKTMTVTRNGETLRSVPVSLGRPEYATPNGTYLVGDQHNELVMDSTTFGLTGEGSYRTEVNFATQMSYSGIYVHGAPWSEWAQGKSNTSHGCINVTDADAQWFMNTVKRGDVIEVKNTSGGTLSGYDGLGDWNIDWETWSAGNTDEIGSW</sequence>
<keyword evidence="7" id="KW-0472">Membrane</keyword>
<keyword evidence="9" id="KW-0449">Lipoprotein</keyword>